<dbReference type="AlphaFoldDB" id="A0A218WEF4"/>
<accession>A0A218WEF4</accession>
<dbReference type="InterPro" id="IPR004926">
    <property type="entry name" value="LEA_3a"/>
</dbReference>
<comment type="caution">
    <text evidence="3">The sequence shown here is derived from an EMBL/GenBank/DDBJ whole genome shotgun (WGS) entry which is preliminary data.</text>
</comment>
<protein>
    <submittedName>
        <fullName evidence="3">Uncharacterized protein</fullName>
    </submittedName>
</protein>
<organism evidence="3 5">
    <name type="scientific">Punica granatum</name>
    <name type="common">Pomegranate</name>
    <dbReference type="NCBI Taxonomy" id="22663"/>
    <lineage>
        <taxon>Eukaryota</taxon>
        <taxon>Viridiplantae</taxon>
        <taxon>Streptophyta</taxon>
        <taxon>Embryophyta</taxon>
        <taxon>Tracheophyta</taxon>
        <taxon>Spermatophyta</taxon>
        <taxon>Magnoliopsida</taxon>
        <taxon>eudicotyledons</taxon>
        <taxon>Gunneridae</taxon>
        <taxon>Pentapetalae</taxon>
        <taxon>rosids</taxon>
        <taxon>malvids</taxon>
        <taxon>Myrtales</taxon>
        <taxon>Lythraceae</taxon>
        <taxon>Punica</taxon>
    </lineage>
</organism>
<dbReference type="EMBL" id="MTKT01004486">
    <property type="protein sequence ID" value="OWM71217.1"/>
    <property type="molecule type" value="Genomic_DNA"/>
</dbReference>
<gene>
    <name evidence="3" type="ORF">CDL15_Pgr011344</name>
    <name evidence="4" type="ORF">CRG98_014539</name>
</gene>
<evidence type="ECO:0000256" key="1">
    <source>
        <dbReference type="ARBA" id="ARBA00007086"/>
    </source>
</evidence>
<dbReference type="Proteomes" id="UP000197138">
    <property type="component" value="Unassembled WGS sequence"/>
</dbReference>
<proteinExistence type="inferred from homology"/>
<dbReference type="PANTHER" id="PTHR33509:SF5">
    <property type="entry name" value="PROTEIN SENESCENCE-ASSOCIATED GENE 21, MITOCHONDRIAL"/>
    <property type="match status" value="1"/>
</dbReference>
<feature type="chain" id="PRO_5014071647" evidence="2">
    <location>
        <begin position="22"/>
        <end position="104"/>
    </location>
</feature>
<dbReference type="PANTHER" id="PTHR33509">
    <property type="entry name" value="LATE EMBRYOGENIS ABUNDANT PROTEIN 2-RELATED"/>
    <property type="match status" value="1"/>
</dbReference>
<evidence type="ECO:0000313" key="3">
    <source>
        <dbReference type="EMBL" id="OWM71217.1"/>
    </source>
</evidence>
<name>A0A218WEF4_PUNGR</name>
<sequence>MARSVSTATLLAVSVADSLSAAVFRRGYAVAAHGTASSAGFARGGSSAGIMGPIEGRAAAAMRENSGAASTWAPDPVTGYYRPANSAAEIDAAELRAMLLNQKK</sequence>
<evidence type="ECO:0000313" key="5">
    <source>
        <dbReference type="Proteomes" id="UP000197138"/>
    </source>
</evidence>
<dbReference type="GO" id="GO:0006950">
    <property type="term" value="P:response to stress"/>
    <property type="evidence" value="ECO:0007669"/>
    <property type="project" value="TreeGrafter"/>
</dbReference>
<keyword evidence="6" id="KW-1185">Reference proteome</keyword>
<feature type="signal peptide" evidence="2">
    <location>
        <begin position="1"/>
        <end position="21"/>
    </location>
</feature>
<reference evidence="4 6" key="3">
    <citation type="submission" date="2017-11" db="EMBL/GenBank/DDBJ databases">
        <title>De-novo sequencing of pomegranate (Punica granatum L.) genome.</title>
        <authorList>
            <person name="Akparov Z."/>
            <person name="Amiraslanov A."/>
            <person name="Hajiyeva S."/>
            <person name="Abbasov M."/>
            <person name="Kaur K."/>
            <person name="Hamwieh A."/>
            <person name="Solovyev V."/>
            <person name="Salamov A."/>
            <person name="Braich B."/>
            <person name="Kosarev P."/>
            <person name="Mahmoud A."/>
            <person name="Hajiyev E."/>
            <person name="Babayeva S."/>
            <person name="Izzatullayeva V."/>
            <person name="Mammadov A."/>
            <person name="Mammadov A."/>
            <person name="Sharifova S."/>
            <person name="Ojaghi J."/>
            <person name="Eynullazada K."/>
            <person name="Bayramov B."/>
            <person name="Abdulazimova A."/>
            <person name="Shahmuradov I."/>
        </authorList>
    </citation>
    <scope>NUCLEOTIDE SEQUENCE [LARGE SCALE GENOMIC DNA]</scope>
    <source>
        <strain evidence="4">AG2017</strain>
        <strain evidence="6">cv. AG2017</strain>
        <tissue evidence="4">Leaf</tissue>
    </source>
</reference>
<dbReference type="EMBL" id="PGOL01000770">
    <property type="protein sequence ID" value="PKI65070.1"/>
    <property type="molecule type" value="Genomic_DNA"/>
</dbReference>
<keyword evidence="2" id="KW-0732">Signal</keyword>
<comment type="similarity">
    <text evidence="1">Belongs to the LEA type 3 family.</text>
</comment>
<evidence type="ECO:0000256" key="2">
    <source>
        <dbReference type="SAM" id="SignalP"/>
    </source>
</evidence>
<dbReference type="GO" id="GO:0005739">
    <property type="term" value="C:mitochondrion"/>
    <property type="evidence" value="ECO:0007669"/>
    <property type="project" value="TreeGrafter"/>
</dbReference>
<dbReference type="Pfam" id="PF03242">
    <property type="entry name" value="LEA_3a"/>
    <property type="match status" value="1"/>
</dbReference>
<dbReference type="GeneID" id="116195387"/>
<dbReference type="Proteomes" id="UP000233551">
    <property type="component" value="Unassembled WGS sequence"/>
</dbReference>
<evidence type="ECO:0000313" key="6">
    <source>
        <dbReference type="Proteomes" id="UP000233551"/>
    </source>
</evidence>
<dbReference type="STRING" id="22663.A0A218WEF4"/>
<reference evidence="5" key="1">
    <citation type="journal article" date="2017" name="Plant J.">
        <title>The pomegranate (Punica granatum L.) genome and the genomics of punicalagin biosynthesis.</title>
        <authorList>
            <person name="Qin G."/>
            <person name="Xu C."/>
            <person name="Ming R."/>
            <person name="Tang H."/>
            <person name="Guyot R."/>
            <person name="Kramer E.M."/>
            <person name="Hu Y."/>
            <person name="Yi X."/>
            <person name="Qi Y."/>
            <person name="Xu X."/>
            <person name="Gao Z."/>
            <person name="Pan H."/>
            <person name="Jian J."/>
            <person name="Tian Y."/>
            <person name="Yue Z."/>
            <person name="Xu Y."/>
        </authorList>
    </citation>
    <scope>NUCLEOTIDE SEQUENCE [LARGE SCALE GENOMIC DNA]</scope>
    <source>
        <strain evidence="5">cv. Dabenzi</strain>
    </source>
</reference>
<dbReference type="OrthoDB" id="1693956at2759"/>
<evidence type="ECO:0000313" key="4">
    <source>
        <dbReference type="EMBL" id="PKI65070.1"/>
    </source>
</evidence>
<reference evidence="3" key="2">
    <citation type="submission" date="2017-06" db="EMBL/GenBank/DDBJ databases">
        <title>The pomegranate genome and the genomics of punicalagin biosynthesis.</title>
        <authorList>
            <person name="Xu C."/>
        </authorList>
    </citation>
    <scope>NUCLEOTIDE SEQUENCE [LARGE SCALE GENOMIC DNA]</scope>
    <source>
        <tissue evidence="3">Fresh leaf</tissue>
    </source>
</reference>